<evidence type="ECO:0000256" key="6">
    <source>
        <dbReference type="ARBA" id="ARBA00022692"/>
    </source>
</evidence>
<keyword evidence="8" id="KW-0249">Electron transport</keyword>
<keyword evidence="9 14" id="KW-1133">Transmembrane helix</keyword>
<evidence type="ECO:0000256" key="5">
    <source>
        <dbReference type="ARBA" id="ARBA00022660"/>
    </source>
</evidence>
<evidence type="ECO:0000256" key="9">
    <source>
        <dbReference type="ARBA" id="ARBA00022989"/>
    </source>
</evidence>
<evidence type="ECO:0000256" key="2">
    <source>
        <dbReference type="ARBA" id="ARBA00007260"/>
    </source>
</evidence>
<name>A0A9N8WBL9_9GLOM</name>
<sequence length="116" mass="13204">MGGHESKPNPLSLLLLNSPPVSYQFRAFVSSQKSLLSPTGTDLRVDPGIERWATMRGRTIEHFRLTPKYVALGILTLGIIPTVWYYWGVKYQGMWDIQGLRKGESPRVKKDETHPH</sequence>
<feature type="transmembrane region" description="Helical" evidence="14">
    <location>
        <begin position="69"/>
        <end position="87"/>
    </location>
</feature>
<keyword evidence="5" id="KW-0679">Respiratory chain</keyword>
<evidence type="ECO:0000256" key="7">
    <source>
        <dbReference type="ARBA" id="ARBA00022792"/>
    </source>
</evidence>
<dbReference type="PANTHER" id="PTHR39476:SF1">
    <property type="entry name" value="NADH DEHYDROGENASE [UBIQUINONE] 1 BETA SUBCOMPLEX SUBUNIT 4"/>
    <property type="match status" value="1"/>
</dbReference>
<comment type="subcellular location">
    <subcellularLocation>
        <location evidence="1">Mitochondrion inner membrane</location>
        <topology evidence="1">Single-pass membrane protein</topology>
    </subcellularLocation>
</comment>
<gene>
    <name evidence="15" type="ORF">POCULU_LOCUS1710</name>
</gene>
<dbReference type="Pfam" id="PF07225">
    <property type="entry name" value="NDUF_B4"/>
    <property type="match status" value="1"/>
</dbReference>
<keyword evidence="4" id="KW-0813">Transport</keyword>
<keyword evidence="7" id="KW-0999">Mitochondrion inner membrane</keyword>
<evidence type="ECO:0000313" key="15">
    <source>
        <dbReference type="EMBL" id="CAG8484134.1"/>
    </source>
</evidence>
<evidence type="ECO:0000256" key="4">
    <source>
        <dbReference type="ARBA" id="ARBA00022448"/>
    </source>
</evidence>
<dbReference type="AlphaFoldDB" id="A0A9N8WBL9"/>
<evidence type="ECO:0000256" key="8">
    <source>
        <dbReference type="ARBA" id="ARBA00022982"/>
    </source>
</evidence>
<dbReference type="Proteomes" id="UP000789572">
    <property type="component" value="Unassembled WGS sequence"/>
</dbReference>
<evidence type="ECO:0000256" key="11">
    <source>
        <dbReference type="ARBA" id="ARBA00023136"/>
    </source>
</evidence>
<dbReference type="GO" id="GO:0005743">
    <property type="term" value="C:mitochondrial inner membrane"/>
    <property type="evidence" value="ECO:0007669"/>
    <property type="project" value="UniProtKB-SubCell"/>
</dbReference>
<organism evidence="15 16">
    <name type="scientific">Paraglomus occultum</name>
    <dbReference type="NCBI Taxonomy" id="144539"/>
    <lineage>
        <taxon>Eukaryota</taxon>
        <taxon>Fungi</taxon>
        <taxon>Fungi incertae sedis</taxon>
        <taxon>Mucoromycota</taxon>
        <taxon>Glomeromycotina</taxon>
        <taxon>Glomeromycetes</taxon>
        <taxon>Paraglomerales</taxon>
        <taxon>Paraglomeraceae</taxon>
        <taxon>Paraglomus</taxon>
    </lineage>
</organism>
<dbReference type="OrthoDB" id="15108at2759"/>
<reference evidence="15" key="1">
    <citation type="submission" date="2021-06" db="EMBL/GenBank/DDBJ databases">
        <authorList>
            <person name="Kallberg Y."/>
            <person name="Tangrot J."/>
            <person name="Rosling A."/>
        </authorList>
    </citation>
    <scope>NUCLEOTIDE SEQUENCE</scope>
    <source>
        <strain evidence="15">IA702</strain>
    </source>
</reference>
<evidence type="ECO:0000256" key="1">
    <source>
        <dbReference type="ARBA" id="ARBA00004434"/>
    </source>
</evidence>
<comment type="similarity">
    <text evidence="2">Belongs to the complex I NDUFB4 subunit family.</text>
</comment>
<evidence type="ECO:0000256" key="10">
    <source>
        <dbReference type="ARBA" id="ARBA00023128"/>
    </source>
</evidence>
<evidence type="ECO:0000256" key="14">
    <source>
        <dbReference type="SAM" id="Phobius"/>
    </source>
</evidence>
<keyword evidence="6 14" id="KW-0812">Transmembrane</keyword>
<comment type="caution">
    <text evidence="15">The sequence shown here is derived from an EMBL/GenBank/DDBJ whole genome shotgun (WGS) entry which is preliminary data.</text>
</comment>
<dbReference type="InterPro" id="IPR009866">
    <property type="entry name" value="NADH_UbQ_OxRdtase_NDUFB4_su"/>
</dbReference>
<accession>A0A9N8WBL9</accession>
<dbReference type="EMBL" id="CAJVPJ010000137">
    <property type="protein sequence ID" value="CAG8484134.1"/>
    <property type="molecule type" value="Genomic_DNA"/>
</dbReference>
<evidence type="ECO:0000313" key="16">
    <source>
        <dbReference type="Proteomes" id="UP000789572"/>
    </source>
</evidence>
<evidence type="ECO:0000256" key="13">
    <source>
        <dbReference type="ARBA" id="ARBA00030987"/>
    </source>
</evidence>
<evidence type="ECO:0000256" key="12">
    <source>
        <dbReference type="ARBA" id="ARBA00030212"/>
    </source>
</evidence>
<keyword evidence="11 14" id="KW-0472">Membrane</keyword>
<protein>
    <recommendedName>
        <fullName evidence="3">NADH dehydrogenase [ubiquinone] 1 beta subcomplex subunit 4</fullName>
    </recommendedName>
    <alternativeName>
        <fullName evidence="12">Complex I-B15</fullName>
    </alternativeName>
    <alternativeName>
        <fullName evidence="13">NADH-ubiquinone oxidoreductase B15 subunit</fullName>
    </alternativeName>
</protein>
<proteinExistence type="inferred from homology"/>
<keyword evidence="10" id="KW-0496">Mitochondrion</keyword>
<evidence type="ECO:0000256" key="3">
    <source>
        <dbReference type="ARBA" id="ARBA00018681"/>
    </source>
</evidence>
<keyword evidence="16" id="KW-1185">Reference proteome</keyword>
<dbReference type="PANTHER" id="PTHR39476">
    <property type="entry name" value="NADH:UBIQUINONE OXIDOREDUCTASE 6.6KD SUBUNIT"/>
    <property type="match status" value="1"/>
</dbReference>